<feature type="domain" description="S1 motif" evidence="7">
    <location>
        <begin position="286"/>
        <end position="356"/>
    </location>
</feature>
<name>A0ABX1MWK0_9RHOO</name>
<comment type="similarity">
    <text evidence="1 6">Belongs to the bacterial ribosomal protein bS1 family.</text>
</comment>
<keyword evidence="3 6" id="KW-0694">RNA-binding</keyword>
<dbReference type="NCBIfam" id="NF004954">
    <property type="entry name" value="PRK06299.1-4"/>
    <property type="match status" value="1"/>
</dbReference>
<keyword evidence="4 6" id="KW-0689">Ribosomal protein</keyword>
<dbReference type="InterPro" id="IPR035104">
    <property type="entry name" value="Ribosomal_protein_S1-like"/>
</dbReference>
<organism evidence="8 9">
    <name type="scientific">Aromatoleum buckelii</name>
    <dbReference type="NCBI Taxonomy" id="200254"/>
    <lineage>
        <taxon>Bacteria</taxon>
        <taxon>Pseudomonadati</taxon>
        <taxon>Pseudomonadota</taxon>
        <taxon>Betaproteobacteria</taxon>
        <taxon>Rhodocyclales</taxon>
        <taxon>Rhodocyclaceae</taxon>
        <taxon>Aromatoleum</taxon>
    </lineage>
</organism>
<keyword evidence="9" id="KW-1185">Reference proteome</keyword>
<evidence type="ECO:0000256" key="1">
    <source>
        <dbReference type="ARBA" id="ARBA00006767"/>
    </source>
</evidence>
<dbReference type="InterPro" id="IPR012340">
    <property type="entry name" value="NA-bd_OB-fold"/>
</dbReference>
<dbReference type="CDD" id="cd05687">
    <property type="entry name" value="S1_RPS1_repeat_ec1_hs1"/>
    <property type="match status" value="1"/>
</dbReference>
<feature type="domain" description="S1 motif" evidence="7">
    <location>
        <begin position="201"/>
        <end position="269"/>
    </location>
</feature>
<evidence type="ECO:0000259" key="7">
    <source>
        <dbReference type="PROSITE" id="PS50126"/>
    </source>
</evidence>
<feature type="domain" description="S1 motif" evidence="7">
    <location>
        <begin position="460"/>
        <end position="529"/>
    </location>
</feature>
<dbReference type="RefSeq" id="WP_169197670.1">
    <property type="nucleotide sequence ID" value="NZ_WTVH02000010.1"/>
</dbReference>
<feature type="domain" description="S1 motif" evidence="7">
    <location>
        <begin position="114"/>
        <end position="180"/>
    </location>
</feature>
<dbReference type="PIRSF" id="PIRSF002111">
    <property type="entry name" value="RpsA"/>
    <property type="match status" value="1"/>
</dbReference>
<evidence type="ECO:0000313" key="8">
    <source>
        <dbReference type="EMBL" id="NMF92345.1"/>
    </source>
</evidence>
<dbReference type="GO" id="GO:0005840">
    <property type="term" value="C:ribosome"/>
    <property type="evidence" value="ECO:0007669"/>
    <property type="project" value="UniProtKB-KW"/>
</dbReference>
<dbReference type="CDD" id="cd05688">
    <property type="entry name" value="S1_RPS1_repeat_ec3"/>
    <property type="match status" value="1"/>
</dbReference>
<dbReference type="NCBIfam" id="TIGR00717">
    <property type="entry name" value="rpsA"/>
    <property type="match status" value="1"/>
</dbReference>
<dbReference type="NCBIfam" id="NF004952">
    <property type="entry name" value="PRK06299.1-2"/>
    <property type="match status" value="1"/>
</dbReference>
<dbReference type="SMART" id="SM00316">
    <property type="entry name" value="S1"/>
    <property type="match status" value="6"/>
</dbReference>
<dbReference type="PROSITE" id="PS50126">
    <property type="entry name" value="S1"/>
    <property type="match status" value="6"/>
</dbReference>
<dbReference type="InterPro" id="IPR000110">
    <property type="entry name" value="Ribosomal_bS1"/>
</dbReference>
<feature type="domain" description="S1 motif" evidence="7">
    <location>
        <begin position="373"/>
        <end position="443"/>
    </location>
</feature>
<evidence type="ECO:0000256" key="2">
    <source>
        <dbReference type="ARBA" id="ARBA00022737"/>
    </source>
</evidence>
<sequence>MTTATPVSDFQESFADLFEESLARQEMRSGEVITAEVVSIDHNFVVVNAGLKSESYVPIEEFRDDRGELEVKIGDFVHVAIDALEDGYGETRLSREKAKRIAAWNDLEKALNEGSLVKGLISGRVKGGLTVMTNSIRAFLPGSLVDMRPVKDTSPYEGKEFEFKVIKLDRKRNNVVVSRRAVLEETMGEEREKLLANLKEGTVVKGIVKNITDYGAFVDLGGIDGLLHITDLAWRRVRHPSEVLNVGDEIDAKVLKFDQEKNRVSLGLKQLGEDPWVGIARRYPQGTRLFGKVTNITDYGAFVEVEQGIEGLVHVSEMDWTNKNIHPTKVVQLGDEVEVMILEIDEDRRRISLGMKQCMSNPWDDFAINHKKGDKVRGQIKSITDFGVFIGLDGGIDGLVHLSDLSWSDTGEEAVRRFKKGDEVEAVVLAIDVERERISLGVKQLEGDPFTNFIATHEKNSIVGGTVKSVDARGAVIALNEDVEGYLRASEAAAHRIDDLTTVLKEGQGVEVMIINVDRKTRSINLSIRAKDQAEQSDAMQKFASDSSAASGTTNLGALLKAKLNEQKQ</sequence>
<dbReference type="Pfam" id="PF00575">
    <property type="entry name" value="S1"/>
    <property type="match status" value="6"/>
</dbReference>
<dbReference type="Gene3D" id="2.40.50.140">
    <property type="entry name" value="Nucleic acid-binding proteins"/>
    <property type="match status" value="6"/>
</dbReference>
<dbReference type="InterPro" id="IPR003029">
    <property type="entry name" value="S1_domain"/>
</dbReference>
<dbReference type="PANTHER" id="PTHR10724:SF7">
    <property type="entry name" value="SMALL RIBOSOMAL SUBUNIT PROTEIN BS1C"/>
    <property type="match status" value="1"/>
</dbReference>
<evidence type="ECO:0000256" key="3">
    <source>
        <dbReference type="ARBA" id="ARBA00022884"/>
    </source>
</evidence>
<reference evidence="8" key="1">
    <citation type="submission" date="2019-12" db="EMBL/GenBank/DDBJ databases">
        <title>Comparative genomics gives insights into the taxonomy of the Azoarcus-Aromatoleum group and reveals separate origins of nif in the plant-associated Azoarcus and non-plant-associated Aromatoleum sub-groups.</title>
        <authorList>
            <person name="Lafos M."/>
            <person name="Maluk M."/>
            <person name="Batista M."/>
            <person name="Junghare M."/>
            <person name="Carmona M."/>
            <person name="Faoro H."/>
            <person name="Cruz L.M."/>
            <person name="Battistoni F."/>
            <person name="De Souza E."/>
            <person name="Pedrosa F."/>
            <person name="Chen W.-M."/>
            <person name="Poole P.S."/>
            <person name="Dixon R.A."/>
            <person name="James E.K."/>
        </authorList>
    </citation>
    <scope>NUCLEOTIDE SEQUENCE</scope>
    <source>
        <strain evidence="8">U120</strain>
    </source>
</reference>
<gene>
    <name evidence="8" type="primary">rpsA</name>
    <name evidence="8" type="ORF">GO608_03235</name>
</gene>
<evidence type="ECO:0000256" key="4">
    <source>
        <dbReference type="ARBA" id="ARBA00022980"/>
    </source>
</evidence>
<dbReference type="SUPFAM" id="SSF50249">
    <property type="entry name" value="Nucleic acid-binding proteins"/>
    <property type="match status" value="6"/>
</dbReference>
<dbReference type="CDD" id="cd05691">
    <property type="entry name" value="S1_RPS1_repeat_ec6"/>
    <property type="match status" value="1"/>
</dbReference>
<dbReference type="CDD" id="cd04465">
    <property type="entry name" value="S1_RPS1_repeat_ec2_hs2"/>
    <property type="match status" value="1"/>
</dbReference>
<keyword evidence="2" id="KW-0677">Repeat</keyword>
<dbReference type="CDD" id="cd05689">
    <property type="entry name" value="S1_RPS1_repeat_ec4"/>
    <property type="match status" value="1"/>
</dbReference>
<dbReference type="PRINTS" id="PR00681">
    <property type="entry name" value="RIBOSOMALS1"/>
</dbReference>
<dbReference type="PANTHER" id="PTHR10724">
    <property type="entry name" value="30S RIBOSOMAL PROTEIN S1"/>
    <property type="match status" value="1"/>
</dbReference>
<dbReference type="EMBL" id="WTVH01000004">
    <property type="protein sequence ID" value="NMF92345.1"/>
    <property type="molecule type" value="Genomic_DNA"/>
</dbReference>
<keyword evidence="5 6" id="KW-0687">Ribonucleoprotein</keyword>
<feature type="domain" description="S1 motif" evidence="7">
    <location>
        <begin position="30"/>
        <end position="96"/>
    </location>
</feature>
<accession>A0ABX1MWK0</accession>
<protein>
    <recommendedName>
        <fullName evidence="6">30S ribosomal protein S1</fullName>
    </recommendedName>
</protein>
<evidence type="ECO:0000256" key="5">
    <source>
        <dbReference type="ARBA" id="ARBA00023274"/>
    </source>
</evidence>
<dbReference type="InterPro" id="IPR050437">
    <property type="entry name" value="Ribos_protein_bS1-like"/>
</dbReference>
<evidence type="ECO:0000313" key="9">
    <source>
        <dbReference type="Proteomes" id="UP000601990"/>
    </source>
</evidence>
<proteinExistence type="inferred from homology"/>
<evidence type="ECO:0000256" key="6">
    <source>
        <dbReference type="PIRNR" id="PIRNR002111"/>
    </source>
</evidence>
<comment type="function">
    <text evidence="6">Binds mRNA; thus facilitating recognition of the initiation point. It is needed to translate mRNA with a short Shine-Dalgarno (SD) purine-rich sequence.</text>
</comment>
<dbReference type="Proteomes" id="UP000601990">
    <property type="component" value="Unassembled WGS sequence"/>
</dbReference>
<comment type="caution">
    <text evidence="8">The sequence shown here is derived from an EMBL/GenBank/DDBJ whole genome shotgun (WGS) entry which is preliminary data.</text>
</comment>